<gene>
    <name evidence="8" type="ORF">GCM10023176_12310</name>
</gene>
<sequence length="187" mass="20778">MPEPQPEDHFTALYQAHYRQVYAYVVTRAGRQLADEVVAETFLVAWRRLPELPRATPLPWLLAVARNVVSERYRAEGRQQAVAAEMRAWIGDEEVSAADVADGVAERAVVLTALAQLSDGDRELLTLVAWHGLAPSHAARVLGCSTATYYVRLHRARRHLKDAMAAANGPEFPRPTLATLVTKESIR</sequence>
<keyword evidence="4" id="KW-0238">DNA-binding</keyword>
<dbReference type="Gene3D" id="1.10.10.10">
    <property type="entry name" value="Winged helix-like DNA-binding domain superfamily/Winged helix DNA-binding domain"/>
    <property type="match status" value="1"/>
</dbReference>
<dbReference type="EMBL" id="BAABGU010000004">
    <property type="protein sequence ID" value="GAA4565063.1"/>
    <property type="molecule type" value="Genomic_DNA"/>
</dbReference>
<dbReference type="SUPFAM" id="SSF88659">
    <property type="entry name" value="Sigma3 and sigma4 domains of RNA polymerase sigma factors"/>
    <property type="match status" value="1"/>
</dbReference>
<comment type="similarity">
    <text evidence="1">Belongs to the sigma-70 factor family. ECF subfamily.</text>
</comment>
<dbReference type="InterPro" id="IPR013325">
    <property type="entry name" value="RNA_pol_sigma_r2"/>
</dbReference>
<keyword evidence="5" id="KW-0804">Transcription</keyword>
<dbReference type="PANTHER" id="PTHR43133:SF52">
    <property type="entry name" value="ECF RNA POLYMERASE SIGMA FACTOR SIGL"/>
    <property type="match status" value="1"/>
</dbReference>
<evidence type="ECO:0000259" key="6">
    <source>
        <dbReference type="Pfam" id="PF04542"/>
    </source>
</evidence>
<dbReference type="NCBIfam" id="TIGR02937">
    <property type="entry name" value="sigma70-ECF"/>
    <property type="match status" value="1"/>
</dbReference>
<keyword evidence="3" id="KW-0731">Sigma factor</keyword>
<evidence type="ECO:0000259" key="7">
    <source>
        <dbReference type="Pfam" id="PF08281"/>
    </source>
</evidence>
<evidence type="ECO:0000313" key="9">
    <source>
        <dbReference type="Proteomes" id="UP001500307"/>
    </source>
</evidence>
<dbReference type="InterPro" id="IPR007627">
    <property type="entry name" value="RNA_pol_sigma70_r2"/>
</dbReference>
<dbReference type="InterPro" id="IPR013249">
    <property type="entry name" value="RNA_pol_sigma70_r4_t2"/>
</dbReference>
<dbReference type="Pfam" id="PF08281">
    <property type="entry name" value="Sigma70_r4_2"/>
    <property type="match status" value="1"/>
</dbReference>
<keyword evidence="2" id="KW-0805">Transcription regulation</keyword>
<dbReference type="InterPro" id="IPR014284">
    <property type="entry name" value="RNA_pol_sigma-70_dom"/>
</dbReference>
<evidence type="ECO:0000256" key="5">
    <source>
        <dbReference type="ARBA" id="ARBA00023163"/>
    </source>
</evidence>
<proteinExistence type="inferred from homology"/>
<evidence type="ECO:0000256" key="3">
    <source>
        <dbReference type="ARBA" id="ARBA00023082"/>
    </source>
</evidence>
<reference evidence="9" key="1">
    <citation type="journal article" date="2019" name="Int. J. Syst. Evol. Microbiol.">
        <title>The Global Catalogue of Microorganisms (GCM) 10K type strain sequencing project: providing services to taxonomists for standard genome sequencing and annotation.</title>
        <authorList>
            <consortium name="The Broad Institute Genomics Platform"/>
            <consortium name="The Broad Institute Genome Sequencing Center for Infectious Disease"/>
            <person name="Wu L."/>
            <person name="Ma J."/>
        </authorList>
    </citation>
    <scope>NUCLEOTIDE SEQUENCE [LARGE SCALE GENOMIC DNA]</scope>
    <source>
        <strain evidence="9">JCM 3175</strain>
    </source>
</reference>
<dbReference type="SUPFAM" id="SSF88946">
    <property type="entry name" value="Sigma2 domain of RNA polymerase sigma factors"/>
    <property type="match status" value="1"/>
</dbReference>
<dbReference type="InterPro" id="IPR039425">
    <property type="entry name" value="RNA_pol_sigma-70-like"/>
</dbReference>
<feature type="domain" description="RNA polymerase sigma-70 region 2" evidence="6">
    <location>
        <begin position="13"/>
        <end position="78"/>
    </location>
</feature>
<protein>
    <submittedName>
        <fullName evidence="8">Sigma-70 family RNA polymerase sigma factor</fullName>
    </submittedName>
</protein>
<keyword evidence="9" id="KW-1185">Reference proteome</keyword>
<dbReference type="Proteomes" id="UP001500307">
    <property type="component" value="Unassembled WGS sequence"/>
</dbReference>
<evidence type="ECO:0000256" key="1">
    <source>
        <dbReference type="ARBA" id="ARBA00010641"/>
    </source>
</evidence>
<dbReference type="Pfam" id="PF04542">
    <property type="entry name" value="Sigma70_r2"/>
    <property type="match status" value="1"/>
</dbReference>
<comment type="caution">
    <text evidence="8">The sequence shown here is derived from an EMBL/GenBank/DDBJ whole genome shotgun (WGS) entry which is preliminary data.</text>
</comment>
<organism evidence="8 9">
    <name type="scientific">Micromonospora coerulea</name>
    <dbReference type="NCBI Taxonomy" id="47856"/>
    <lineage>
        <taxon>Bacteria</taxon>
        <taxon>Bacillati</taxon>
        <taxon>Actinomycetota</taxon>
        <taxon>Actinomycetes</taxon>
        <taxon>Micromonosporales</taxon>
        <taxon>Micromonosporaceae</taxon>
        <taxon>Micromonospora</taxon>
    </lineage>
</organism>
<dbReference type="RefSeq" id="WP_346116939.1">
    <property type="nucleotide sequence ID" value="NZ_BAABGU010000004.1"/>
</dbReference>
<dbReference type="Gene3D" id="1.10.1740.10">
    <property type="match status" value="1"/>
</dbReference>
<evidence type="ECO:0000256" key="4">
    <source>
        <dbReference type="ARBA" id="ARBA00023125"/>
    </source>
</evidence>
<dbReference type="PANTHER" id="PTHR43133">
    <property type="entry name" value="RNA POLYMERASE ECF-TYPE SIGMA FACTO"/>
    <property type="match status" value="1"/>
</dbReference>
<evidence type="ECO:0000256" key="2">
    <source>
        <dbReference type="ARBA" id="ARBA00023015"/>
    </source>
</evidence>
<name>A0ABP8S9N3_9ACTN</name>
<dbReference type="InterPro" id="IPR036388">
    <property type="entry name" value="WH-like_DNA-bd_sf"/>
</dbReference>
<evidence type="ECO:0000313" key="8">
    <source>
        <dbReference type="EMBL" id="GAA4565063.1"/>
    </source>
</evidence>
<accession>A0ABP8S9N3</accession>
<feature type="domain" description="RNA polymerase sigma factor 70 region 4 type 2" evidence="7">
    <location>
        <begin position="110"/>
        <end position="160"/>
    </location>
</feature>
<dbReference type="InterPro" id="IPR013324">
    <property type="entry name" value="RNA_pol_sigma_r3/r4-like"/>
</dbReference>